<dbReference type="AlphaFoldDB" id="A0A108UBS2"/>
<dbReference type="Gene3D" id="3.40.50.1820">
    <property type="entry name" value="alpha/beta hydrolase"/>
    <property type="match status" value="1"/>
</dbReference>
<dbReference type="PANTHER" id="PTHR10272">
    <property type="entry name" value="PLATELET-ACTIVATING FACTOR ACETYLHYDROLASE"/>
    <property type="match status" value="1"/>
</dbReference>
<proteinExistence type="predicted"/>
<keyword evidence="6" id="KW-1185">Reference proteome</keyword>
<dbReference type="Pfam" id="PF03403">
    <property type="entry name" value="PAF-AH_p_II"/>
    <property type="match status" value="1"/>
</dbReference>
<dbReference type="OrthoDB" id="9814760at2"/>
<dbReference type="InterPro" id="IPR029058">
    <property type="entry name" value="AB_hydrolase_fold"/>
</dbReference>
<evidence type="ECO:0000256" key="3">
    <source>
        <dbReference type="ARBA" id="ARBA00023098"/>
    </source>
</evidence>
<accession>A0A108UBS2</accession>
<sequence length="426" mass="46280">MHRIARAGTRFAATALLLVATLSALCASASAASALSPIHHAASAPKRFDLPPTTGPYRVGTVIVHLVDRSRIDPFVGGPREIMVTIAYPIQPHAQGPRATWIDPALVGEIEALYDDYGFVPGSIDWAGARRPAIEGAALKPSPRGWPVVLFSPGLQFFRELYSASVDDLASHGYVVASMTHTHEAFFAAFPGGRVARGVELTETVESSQMWLDTRVADSRFVLDALSAMNQGRNPDAGHRRLPAGLRGGLDLSRVGFFGHSYGGTTAAETMFFDRRFDAGIDFDGRLSTTYGPPQDLPYGPTRAARFGLDKPFLLMGAAGHSHRPVPDQDPSWIDFWGNQRGWKRELQLPLGLHFSFSDYPAFVPRLGDAAPAGFLQLANGSMPAAESVAGSRVYVRAFFDLHLKHRPTRLFDAPHPAYPNFEPVP</sequence>
<evidence type="ECO:0000256" key="4">
    <source>
        <dbReference type="SAM" id="SignalP"/>
    </source>
</evidence>
<protein>
    <submittedName>
        <fullName evidence="5">Lipase</fullName>
    </submittedName>
</protein>
<keyword evidence="3" id="KW-0443">Lipid metabolism</keyword>
<reference evidence="5 6" key="1">
    <citation type="journal article" date="2014" name="Genome Announc.">
        <title>Draft Genome Sequence of Lysobacter capsici AZ78, a Bacterium Antagonistic to Plant-Pathogenic Oomycetes.</title>
        <authorList>
            <person name="Puopolo G."/>
            <person name="Sonego P."/>
            <person name="Engelen K."/>
            <person name="Pertot I."/>
        </authorList>
    </citation>
    <scope>NUCLEOTIDE SEQUENCE [LARGE SCALE GENOMIC DNA]</scope>
    <source>
        <strain evidence="5 6">AZ78</strain>
    </source>
</reference>
<dbReference type="GO" id="GO:0016042">
    <property type="term" value="P:lipid catabolic process"/>
    <property type="evidence" value="ECO:0007669"/>
    <property type="project" value="UniProtKB-KW"/>
</dbReference>
<feature type="signal peptide" evidence="4">
    <location>
        <begin position="1"/>
        <end position="31"/>
    </location>
</feature>
<organism evidence="5 6">
    <name type="scientific">Lysobacter capsici AZ78</name>
    <dbReference type="NCBI Taxonomy" id="1444315"/>
    <lineage>
        <taxon>Bacteria</taxon>
        <taxon>Pseudomonadati</taxon>
        <taxon>Pseudomonadota</taxon>
        <taxon>Gammaproteobacteria</taxon>
        <taxon>Lysobacterales</taxon>
        <taxon>Lysobacteraceae</taxon>
        <taxon>Lysobacter</taxon>
    </lineage>
</organism>
<dbReference type="Proteomes" id="UP000023435">
    <property type="component" value="Unassembled WGS sequence"/>
</dbReference>
<name>A0A108UBS2_9GAMM</name>
<dbReference type="PANTHER" id="PTHR10272:SF0">
    <property type="entry name" value="PLATELET-ACTIVATING FACTOR ACETYLHYDROLASE"/>
    <property type="match status" value="1"/>
</dbReference>
<keyword evidence="2" id="KW-0442">Lipid degradation</keyword>
<dbReference type="SUPFAM" id="SSF53474">
    <property type="entry name" value="alpha/beta-Hydrolases"/>
    <property type="match status" value="1"/>
</dbReference>
<keyword evidence="1" id="KW-0378">Hydrolase</keyword>
<evidence type="ECO:0000256" key="1">
    <source>
        <dbReference type="ARBA" id="ARBA00022801"/>
    </source>
</evidence>
<evidence type="ECO:0000313" key="5">
    <source>
        <dbReference type="EMBL" id="KWS06219.1"/>
    </source>
</evidence>
<gene>
    <name evidence="5" type="ORF">AZ78_3773</name>
</gene>
<evidence type="ECO:0000256" key="2">
    <source>
        <dbReference type="ARBA" id="ARBA00022963"/>
    </source>
</evidence>
<feature type="chain" id="PRO_5007131866" evidence="4">
    <location>
        <begin position="32"/>
        <end position="426"/>
    </location>
</feature>
<dbReference type="EMBL" id="JAJA02000001">
    <property type="protein sequence ID" value="KWS06219.1"/>
    <property type="molecule type" value="Genomic_DNA"/>
</dbReference>
<dbReference type="RefSeq" id="WP_060410588.1">
    <property type="nucleotide sequence ID" value="NZ_JAJA02000001.1"/>
</dbReference>
<dbReference type="GO" id="GO:0003847">
    <property type="term" value="F:1-alkyl-2-acetylglycerophosphocholine esterase activity"/>
    <property type="evidence" value="ECO:0007669"/>
    <property type="project" value="TreeGrafter"/>
</dbReference>
<evidence type="ECO:0000313" key="6">
    <source>
        <dbReference type="Proteomes" id="UP000023435"/>
    </source>
</evidence>
<keyword evidence="4" id="KW-0732">Signal</keyword>
<comment type="caution">
    <text evidence="5">The sequence shown here is derived from an EMBL/GenBank/DDBJ whole genome shotgun (WGS) entry which is preliminary data.</text>
</comment>